<evidence type="ECO:0000259" key="17">
    <source>
        <dbReference type="Pfam" id="PF08245"/>
    </source>
</evidence>
<dbReference type="Proteomes" id="UP000188235">
    <property type="component" value="Chromosome"/>
</dbReference>
<dbReference type="EC" id="6.3.2.8" evidence="3 14"/>
<dbReference type="GO" id="GO:0071555">
    <property type="term" value="P:cell wall organization"/>
    <property type="evidence" value="ECO:0007669"/>
    <property type="project" value="UniProtKB-KW"/>
</dbReference>
<dbReference type="GO" id="GO:0005737">
    <property type="term" value="C:cytoplasm"/>
    <property type="evidence" value="ECO:0007669"/>
    <property type="project" value="UniProtKB-SubCell"/>
</dbReference>
<organism evidence="18 19">
    <name type="scientific">Tessaracoccus flavescens</name>
    <dbReference type="NCBI Taxonomy" id="399497"/>
    <lineage>
        <taxon>Bacteria</taxon>
        <taxon>Bacillati</taxon>
        <taxon>Actinomycetota</taxon>
        <taxon>Actinomycetes</taxon>
        <taxon>Propionibacteriales</taxon>
        <taxon>Propionibacteriaceae</taxon>
        <taxon>Tessaracoccus</taxon>
    </lineage>
</organism>
<dbReference type="AlphaFoldDB" id="A0A1Q2CUM1"/>
<comment type="pathway">
    <text evidence="2 14">Cell wall biogenesis; peptidoglycan biosynthesis.</text>
</comment>
<dbReference type="Gene3D" id="3.90.190.20">
    <property type="entry name" value="Mur ligase, C-terminal domain"/>
    <property type="match status" value="1"/>
</dbReference>
<keyword evidence="19" id="KW-1185">Reference proteome</keyword>
<dbReference type="Pfam" id="PF01225">
    <property type="entry name" value="Mur_ligase"/>
    <property type="match status" value="1"/>
</dbReference>
<evidence type="ECO:0000256" key="13">
    <source>
        <dbReference type="ARBA" id="ARBA00047833"/>
    </source>
</evidence>
<dbReference type="InterPro" id="IPR013221">
    <property type="entry name" value="Mur_ligase_cen"/>
</dbReference>
<evidence type="ECO:0000256" key="14">
    <source>
        <dbReference type="HAMAP-Rule" id="MF_00046"/>
    </source>
</evidence>
<sequence>MMLLDPIEIVPADQVGPVHFIAAGGSGMSGIARLYSELGIRTSGSDQSDSTALQGLARAGVSTYVGHSADQIGDANTVVISSAIREDNVELVEARRRGLRVWHRSAALAALMLGKRAIAVAGTHGKTTTTAMTAVMLSEAGVDPSYVIGGPLSTTGVSSAAGSGDAFVVEADESDASFLQYPTEIAVITNIEADHLVNWGTPEKYAAGFRTFATQPNVRRVVINVDDHGSRALAEELISDGHDVIRYGEAEDADVRFTDVVAHGGGVKATLTYGDEQGPIILQVPGNHNLANACAAYAVGRLLGLTHDQAVDALGRFEGTLRRFQLITDTAGIRVYDDYAHHPTEIRAALTAARRATAAGNEATGLAGRLIACFQPHLYTRTVDFADEFGEVMTLADVAVINDVCGAREDPIPGVTGELVVDAARKAGAEEVVYVKEKYDLPAALNDMAQPGDLIITLGCGDVTIVGPLLADLLKQRPDAKVS</sequence>
<feature type="domain" description="Mur ligase N-terminal catalytic" evidence="15">
    <location>
        <begin position="18"/>
        <end position="115"/>
    </location>
</feature>
<name>A0A1Q2CUM1_9ACTN</name>
<evidence type="ECO:0000256" key="2">
    <source>
        <dbReference type="ARBA" id="ARBA00004752"/>
    </source>
</evidence>
<reference evidence="18 19" key="1">
    <citation type="journal article" date="2008" name="Int. J. Syst. Evol. Microbiol.">
        <title>Tessaracoccus flavescens sp. nov., isolated from marine sediment.</title>
        <authorList>
            <person name="Lee D.W."/>
            <person name="Lee S.D."/>
        </authorList>
    </citation>
    <scope>NUCLEOTIDE SEQUENCE [LARGE SCALE GENOMIC DNA]</scope>
    <source>
        <strain evidence="18 19">SST-39T</strain>
    </source>
</reference>
<feature type="binding site" evidence="14">
    <location>
        <begin position="122"/>
        <end position="128"/>
    </location>
    <ligand>
        <name>ATP</name>
        <dbReference type="ChEBI" id="CHEBI:30616"/>
    </ligand>
</feature>
<evidence type="ECO:0000256" key="8">
    <source>
        <dbReference type="ARBA" id="ARBA00022840"/>
    </source>
</evidence>
<feature type="domain" description="Mur ligase central" evidence="17">
    <location>
        <begin position="120"/>
        <end position="299"/>
    </location>
</feature>
<evidence type="ECO:0000256" key="11">
    <source>
        <dbReference type="ARBA" id="ARBA00023306"/>
    </source>
</evidence>
<keyword evidence="4 14" id="KW-0963">Cytoplasm</keyword>
<dbReference type="GO" id="GO:0005524">
    <property type="term" value="F:ATP binding"/>
    <property type="evidence" value="ECO:0007669"/>
    <property type="project" value="UniProtKB-UniRule"/>
</dbReference>
<evidence type="ECO:0000256" key="3">
    <source>
        <dbReference type="ARBA" id="ARBA00012211"/>
    </source>
</evidence>
<keyword evidence="5 14" id="KW-0436">Ligase</keyword>
<evidence type="ECO:0000256" key="1">
    <source>
        <dbReference type="ARBA" id="ARBA00004496"/>
    </source>
</evidence>
<dbReference type="SUPFAM" id="SSF53623">
    <property type="entry name" value="MurD-like peptide ligases, catalytic domain"/>
    <property type="match status" value="1"/>
</dbReference>
<dbReference type="NCBIfam" id="TIGR01082">
    <property type="entry name" value="murC"/>
    <property type="match status" value="1"/>
</dbReference>
<evidence type="ECO:0000256" key="4">
    <source>
        <dbReference type="ARBA" id="ARBA00022490"/>
    </source>
</evidence>
<dbReference type="PANTHER" id="PTHR43445">
    <property type="entry name" value="UDP-N-ACETYLMURAMATE--L-ALANINE LIGASE-RELATED"/>
    <property type="match status" value="1"/>
</dbReference>
<proteinExistence type="inferred from homology"/>
<keyword evidence="6 14" id="KW-0132">Cell division</keyword>
<evidence type="ECO:0000259" key="16">
    <source>
        <dbReference type="Pfam" id="PF02875"/>
    </source>
</evidence>
<evidence type="ECO:0000313" key="19">
    <source>
        <dbReference type="Proteomes" id="UP000188235"/>
    </source>
</evidence>
<dbReference type="SUPFAM" id="SSF51984">
    <property type="entry name" value="MurCD N-terminal domain"/>
    <property type="match status" value="1"/>
</dbReference>
<keyword evidence="9 14" id="KW-0133">Cell shape</keyword>
<comment type="subcellular location">
    <subcellularLocation>
        <location evidence="1 14">Cytoplasm</location>
    </subcellularLocation>
</comment>
<dbReference type="InterPro" id="IPR000713">
    <property type="entry name" value="Mur_ligase_N"/>
</dbReference>
<dbReference type="InterPro" id="IPR036615">
    <property type="entry name" value="Mur_ligase_C_dom_sf"/>
</dbReference>
<dbReference type="SUPFAM" id="SSF53244">
    <property type="entry name" value="MurD-like peptide ligases, peptide-binding domain"/>
    <property type="match status" value="1"/>
</dbReference>
<protein>
    <recommendedName>
        <fullName evidence="3 14">UDP-N-acetylmuramate--L-alanine ligase</fullName>
        <ecNumber evidence="3 14">6.3.2.8</ecNumber>
    </recommendedName>
    <alternativeName>
        <fullName evidence="14">UDP-N-acetylmuramoyl-L-alanine synthetase</fullName>
    </alternativeName>
</protein>
<dbReference type="InterPro" id="IPR005758">
    <property type="entry name" value="UDP-N-AcMur_Ala_ligase_MurC"/>
</dbReference>
<accession>A0A1Q2CUM1</accession>
<dbReference type="GO" id="GO:0008763">
    <property type="term" value="F:UDP-N-acetylmuramate-L-alanine ligase activity"/>
    <property type="evidence" value="ECO:0007669"/>
    <property type="project" value="UniProtKB-UniRule"/>
</dbReference>
<evidence type="ECO:0000259" key="15">
    <source>
        <dbReference type="Pfam" id="PF01225"/>
    </source>
</evidence>
<evidence type="ECO:0000256" key="7">
    <source>
        <dbReference type="ARBA" id="ARBA00022741"/>
    </source>
</evidence>
<dbReference type="PANTHER" id="PTHR43445:SF3">
    <property type="entry name" value="UDP-N-ACETYLMURAMATE--L-ALANINE LIGASE"/>
    <property type="match status" value="1"/>
</dbReference>
<keyword evidence="7 14" id="KW-0547">Nucleotide-binding</keyword>
<dbReference type="GO" id="GO:0009252">
    <property type="term" value="P:peptidoglycan biosynthetic process"/>
    <property type="evidence" value="ECO:0007669"/>
    <property type="project" value="UniProtKB-UniRule"/>
</dbReference>
<dbReference type="GO" id="GO:0008360">
    <property type="term" value="P:regulation of cell shape"/>
    <property type="evidence" value="ECO:0007669"/>
    <property type="project" value="UniProtKB-KW"/>
</dbReference>
<keyword evidence="8 14" id="KW-0067">ATP-binding</keyword>
<evidence type="ECO:0000256" key="5">
    <source>
        <dbReference type="ARBA" id="ARBA00022598"/>
    </source>
</evidence>
<dbReference type="InterPro" id="IPR050061">
    <property type="entry name" value="MurCDEF_pg_biosynth"/>
</dbReference>
<evidence type="ECO:0000256" key="9">
    <source>
        <dbReference type="ARBA" id="ARBA00022960"/>
    </source>
</evidence>
<evidence type="ECO:0000256" key="6">
    <source>
        <dbReference type="ARBA" id="ARBA00022618"/>
    </source>
</evidence>
<keyword evidence="11 14" id="KW-0131">Cell cycle</keyword>
<dbReference type="InterPro" id="IPR036565">
    <property type="entry name" value="Mur-like_cat_sf"/>
</dbReference>
<dbReference type="Gene3D" id="3.40.1190.10">
    <property type="entry name" value="Mur-like, catalytic domain"/>
    <property type="match status" value="1"/>
</dbReference>
<feature type="domain" description="Mur ligase C-terminal" evidence="16">
    <location>
        <begin position="322"/>
        <end position="461"/>
    </location>
</feature>
<evidence type="ECO:0000313" key="18">
    <source>
        <dbReference type="EMBL" id="AQP49798.1"/>
    </source>
</evidence>
<dbReference type="InterPro" id="IPR004101">
    <property type="entry name" value="Mur_ligase_C"/>
</dbReference>
<dbReference type="Pfam" id="PF08245">
    <property type="entry name" value="Mur_ligase_M"/>
    <property type="match status" value="1"/>
</dbReference>
<dbReference type="KEGG" id="tfa:BW733_02100"/>
<keyword evidence="12 14" id="KW-0961">Cell wall biogenesis/degradation</keyword>
<dbReference type="UniPathway" id="UPA00219"/>
<comment type="function">
    <text evidence="14">Cell wall formation.</text>
</comment>
<gene>
    <name evidence="14" type="primary">murC</name>
    <name evidence="18" type="ORF">BW733_02100</name>
</gene>
<dbReference type="RefSeq" id="WP_077347461.1">
    <property type="nucleotide sequence ID" value="NZ_CP019607.1"/>
</dbReference>
<evidence type="ECO:0000256" key="12">
    <source>
        <dbReference type="ARBA" id="ARBA00023316"/>
    </source>
</evidence>
<comment type="similarity">
    <text evidence="14">Belongs to the MurCDEF family.</text>
</comment>
<dbReference type="OrthoDB" id="9804126at2"/>
<dbReference type="EMBL" id="CP019607">
    <property type="protein sequence ID" value="AQP49798.1"/>
    <property type="molecule type" value="Genomic_DNA"/>
</dbReference>
<keyword evidence="10 14" id="KW-0573">Peptidoglycan synthesis</keyword>
<comment type="catalytic activity">
    <reaction evidence="13 14">
        <text>UDP-N-acetyl-alpha-D-muramate + L-alanine + ATP = UDP-N-acetyl-alpha-D-muramoyl-L-alanine + ADP + phosphate + H(+)</text>
        <dbReference type="Rhea" id="RHEA:23372"/>
        <dbReference type="ChEBI" id="CHEBI:15378"/>
        <dbReference type="ChEBI" id="CHEBI:30616"/>
        <dbReference type="ChEBI" id="CHEBI:43474"/>
        <dbReference type="ChEBI" id="CHEBI:57972"/>
        <dbReference type="ChEBI" id="CHEBI:70757"/>
        <dbReference type="ChEBI" id="CHEBI:83898"/>
        <dbReference type="ChEBI" id="CHEBI:456216"/>
        <dbReference type="EC" id="6.3.2.8"/>
    </reaction>
</comment>
<dbReference type="HAMAP" id="MF_00046">
    <property type="entry name" value="MurC"/>
    <property type="match status" value="1"/>
</dbReference>
<dbReference type="Pfam" id="PF02875">
    <property type="entry name" value="Mur_ligase_C"/>
    <property type="match status" value="1"/>
</dbReference>
<dbReference type="Gene3D" id="3.40.50.720">
    <property type="entry name" value="NAD(P)-binding Rossmann-like Domain"/>
    <property type="match status" value="1"/>
</dbReference>
<evidence type="ECO:0000256" key="10">
    <source>
        <dbReference type="ARBA" id="ARBA00022984"/>
    </source>
</evidence>
<dbReference type="STRING" id="399497.BW733_02100"/>
<dbReference type="GO" id="GO:0051301">
    <property type="term" value="P:cell division"/>
    <property type="evidence" value="ECO:0007669"/>
    <property type="project" value="UniProtKB-KW"/>
</dbReference>